<proteinExistence type="predicted"/>
<reference evidence="1 2" key="1">
    <citation type="submission" date="2021-06" db="EMBL/GenBank/DDBJ databases">
        <title>Caerostris extrusa draft genome.</title>
        <authorList>
            <person name="Kono N."/>
            <person name="Arakawa K."/>
        </authorList>
    </citation>
    <scope>NUCLEOTIDE SEQUENCE [LARGE SCALE GENOMIC DNA]</scope>
</reference>
<evidence type="ECO:0000313" key="1">
    <source>
        <dbReference type="EMBL" id="GIZ00450.1"/>
    </source>
</evidence>
<dbReference type="Proteomes" id="UP001054945">
    <property type="component" value="Unassembled WGS sequence"/>
</dbReference>
<sequence>MKRLGLHLNPNKSFAFHLRGSTPVGTCDSSFFINNHRLIPVHEGEFHKFLGKPIGFKAVPNYSSLNDLGIKLATTKLTPWQRLYVLKTFFYSSLQFPMRTAQFPKRETGAKLTKSSSRRDELCAKSAIASLQSTVHKRIGRLPDDQILSDYMSGDIGGDFSTTSNKFSNTWYVARVASRRLGVQWIFENSVPSLVFKT</sequence>
<accession>A0AAV4Y0B2</accession>
<organism evidence="1 2">
    <name type="scientific">Caerostris extrusa</name>
    <name type="common">Bark spider</name>
    <name type="synonym">Caerostris bankana</name>
    <dbReference type="NCBI Taxonomy" id="172846"/>
    <lineage>
        <taxon>Eukaryota</taxon>
        <taxon>Metazoa</taxon>
        <taxon>Ecdysozoa</taxon>
        <taxon>Arthropoda</taxon>
        <taxon>Chelicerata</taxon>
        <taxon>Arachnida</taxon>
        <taxon>Araneae</taxon>
        <taxon>Araneomorphae</taxon>
        <taxon>Entelegynae</taxon>
        <taxon>Araneoidea</taxon>
        <taxon>Araneidae</taxon>
        <taxon>Caerostris</taxon>
    </lineage>
</organism>
<dbReference type="AlphaFoldDB" id="A0AAV4Y0B2"/>
<gene>
    <name evidence="1" type="primary">pol_1354</name>
    <name evidence="1" type="ORF">CEXT_610021</name>
</gene>
<protein>
    <submittedName>
        <fullName evidence="1">Retrovirus-related Pol polyprotein from type-2 retrotransposable element R2DM</fullName>
    </submittedName>
</protein>
<evidence type="ECO:0000313" key="2">
    <source>
        <dbReference type="Proteomes" id="UP001054945"/>
    </source>
</evidence>
<keyword evidence="2" id="KW-1185">Reference proteome</keyword>
<name>A0AAV4Y0B2_CAEEX</name>
<comment type="caution">
    <text evidence="1">The sequence shown here is derived from an EMBL/GenBank/DDBJ whole genome shotgun (WGS) entry which is preliminary data.</text>
</comment>
<dbReference type="EMBL" id="BPLR01018543">
    <property type="protein sequence ID" value="GIZ00450.1"/>
    <property type="molecule type" value="Genomic_DNA"/>
</dbReference>